<evidence type="ECO:0000313" key="1">
    <source>
        <dbReference type="EMBL" id="KAI5662259.1"/>
    </source>
</evidence>
<sequence length="267" mass="29751">MDLWKLDNNFEMLNIEGGFFVVRFRFKEDYAKVLEGGPWMALGHHLSNKSNGQESSQQEPQTPQSDKPIPRADLAMLGKDKSRDNVSSNLFVFGLGESGSHFQVLDTLMAQQDEESTQVQRLKEVLQTIPEPPAIPKPTSKKKSSGFIVSPKNIIGTRVKIAQPLKNAKARTNRQPLKEIQQEQINVGPLAKGVGQKESAPQPIDNPTQVESKLVAVQVEKKYETSKDAVHQTEDENLTRLRKLNWEISRNILEDGATNSPKEGGTA</sequence>
<name>A0ACC0AN44_CATRO</name>
<organism evidence="1 2">
    <name type="scientific">Catharanthus roseus</name>
    <name type="common">Madagascar periwinkle</name>
    <name type="synonym">Vinca rosea</name>
    <dbReference type="NCBI Taxonomy" id="4058"/>
    <lineage>
        <taxon>Eukaryota</taxon>
        <taxon>Viridiplantae</taxon>
        <taxon>Streptophyta</taxon>
        <taxon>Embryophyta</taxon>
        <taxon>Tracheophyta</taxon>
        <taxon>Spermatophyta</taxon>
        <taxon>Magnoliopsida</taxon>
        <taxon>eudicotyledons</taxon>
        <taxon>Gunneridae</taxon>
        <taxon>Pentapetalae</taxon>
        <taxon>asterids</taxon>
        <taxon>lamiids</taxon>
        <taxon>Gentianales</taxon>
        <taxon>Apocynaceae</taxon>
        <taxon>Rauvolfioideae</taxon>
        <taxon>Vinceae</taxon>
        <taxon>Catharanthinae</taxon>
        <taxon>Catharanthus</taxon>
    </lineage>
</organism>
<accession>A0ACC0AN44</accession>
<dbReference type="EMBL" id="CM044705">
    <property type="protein sequence ID" value="KAI5662259.1"/>
    <property type="molecule type" value="Genomic_DNA"/>
</dbReference>
<gene>
    <name evidence="1" type="ORF">M9H77_21582</name>
</gene>
<evidence type="ECO:0000313" key="2">
    <source>
        <dbReference type="Proteomes" id="UP001060085"/>
    </source>
</evidence>
<proteinExistence type="predicted"/>
<dbReference type="Proteomes" id="UP001060085">
    <property type="component" value="Linkage Group LG05"/>
</dbReference>
<keyword evidence="2" id="KW-1185">Reference proteome</keyword>
<protein>
    <submittedName>
        <fullName evidence="1">Uncharacterized protein</fullName>
    </submittedName>
</protein>
<comment type="caution">
    <text evidence="1">The sequence shown here is derived from an EMBL/GenBank/DDBJ whole genome shotgun (WGS) entry which is preliminary data.</text>
</comment>
<reference evidence="2" key="1">
    <citation type="journal article" date="2023" name="Nat. Plants">
        <title>Single-cell RNA sequencing provides a high-resolution roadmap for understanding the multicellular compartmentation of specialized metabolism.</title>
        <authorList>
            <person name="Sun S."/>
            <person name="Shen X."/>
            <person name="Li Y."/>
            <person name="Li Y."/>
            <person name="Wang S."/>
            <person name="Li R."/>
            <person name="Zhang H."/>
            <person name="Shen G."/>
            <person name="Guo B."/>
            <person name="Wei J."/>
            <person name="Xu J."/>
            <person name="St-Pierre B."/>
            <person name="Chen S."/>
            <person name="Sun C."/>
        </authorList>
    </citation>
    <scope>NUCLEOTIDE SEQUENCE [LARGE SCALE GENOMIC DNA]</scope>
</reference>